<dbReference type="AlphaFoldDB" id="A0A6P4AZX6"/>
<dbReference type="Pfam" id="PF13966">
    <property type="entry name" value="zf-RVT"/>
    <property type="match status" value="1"/>
</dbReference>
<evidence type="ECO:0000313" key="3">
    <source>
        <dbReference type="RefSeq" id="XP_015931644.1"/>
    </source>
</evidence>
<evidence type="ECO:0000259" key="1">
    <source>
        <dbReference type="Pfam" id="PF13966"/>
    </source>
</evidence>
<dbReference type="RefSeq" id="XP_015931644.1">
    <property type="nucleotide sequence ID" value="XM_016076158.1"/>
</dbReference>
<dbReference type="GeneID" id="107457958"/>
<evidence type="ECO:0000313" key="2">
    <source>
        <dbReference type="Proteomes" id="UP000515211"/>
    </source>
</evidence>
<feature type="domain" description="Reverse transcriptase zinc-binding" evidence="1">
    <location>
        <begin position="45"/>
        <end position="113"/>
    </location>
</feature>
<protein>
    <submittedName>
        <fullName evidence="3">Uncharacterized protein LOC107457958</fullName>
    </submittedName>
</protein>
<dbReference type="OrthoDB" id="1938430at2759"/>
<keyword evidence="2" id="KW-1185">Reference proteome</keyword>
<name>A0A6P4AZX6_ARADU</name>
<reference evidence="3" key="2">
    <citation type="submission" date="2025-08" db="UniProtKB">
        <authorList>
            <consortium name="RefSeq"/>
        </authorList>
    </citation>
    <scope>IDENTIFICATION</scope>
    <source>
        <tissue evidence="3">Whole plant</tissue>
    </source>
</reference>
<proteinExistence type="predicted"/>
<accession>A0A6P4AZX6</accession>
<reference evidence="2" key="1">
    <citation type="journal article" date="2016" name="Nat. Genet.">
        <title>The genome sequences of Arachis duranensis and Arachis ipaensis, the diploid ancestors of cultivated peanut.</title>
        <authorList>
            <person name="Bertioli D.J."/>
            <person name="Cannon S.B."/>
            <person name="Froenicke L."/>
            <person name="Huang G."/>
            <person name="Farmer A.D."/>
            <person name="Cannon E.K."/>
            <person name="Liu X."/>
            <person name="Gao D."/>
            <person name="Clevenger J."/>
            <person name="Dash S."/>
            <person name="Ren L."/>
            <person name="Moretzsohn M.C."/>
            <person name="Shirasawa K."/>
            <person name="Huang W."/>
            <person name="Vidigal B."/>
            <person name="Abernathy B."/>
            <person name="Chu Y."/>
            <person name="Niederhuth C.E."/>
            <person name="Umale P."/>
            <person name="Araujo A.C."/>
            <person name="Kozik A."/>
            <person name="Kim K.D."/>
            <person name="Burow M.D."/>
            <person name="Varshney R.K."/>
            <person name="Wang X."/>
            <person name="Zhang X."/>
            <person name="Barkley N."/>
            <person name="Guimaraes P.M."/>
            <person name="Isobe S."/>
            <person name="Guo B."/>
            <person name="Liao B."/>
            <person name="Stalker H.T."/>
            <person name="Schmitz R.J."/>
            <person name="Scheffler B.E."/>
            <person name="Leal-Bertioli S.C."/>
            <person name="Xun X."/>
            <person name="Jackson S.A."/>
            <person name="Michelmore R."/>
            <person name="Ozias-Akins P."/>
        </authorList>
    </citation>
    <scope>NUCLEOTIDE SEQUENCE [LARGE SCALE GENOMIC DNA]</scope>
    <source>
        <strain evidence="2">cv. V14167</strain>
    </source>
</reference>
<sequence length="194" mass="22848">MGDRDFGPTAPSLALCYFNSRCTRQSGVEVLQEETLDEEILSYGFTKEIWKGLVPPRVELFAWFVLVGRVNTKDRLSRLEILQQNDNLCVLCKKEVENTQHLFVTCELSWQVWCAWVSSFGQKWTAPDNLKDHFESWRYMPVKRTQRKSWIVGFFSVIWIIWLRRNEVIFQNKTTGVTDCVDQAFTFATEWCDK</sequence>
<dbReference type="KEGG" id="adu:107457958"/>
<gene>
    <name evidence="3" type="primary">LOC107457958</name>
</gene>
<dbReference type="InterPro" id="IPR026960">
    <property type="entry name" value="RVT-Znf"/>
</dbReference>
<organism evidence="2 3">
    <name type="scientific">Arachis duranensis</name>
    <name type="common">Wild peanut</name>
    <dbReference type="NCBI Taxonomy" id="130453"/>
    <lineage>
        <taxon>Eukaryota</taxon>
        <taxon>Viridiplantae</taxon>
        <taxon>Streptophyta</taxon>
        <taxon>Embryophyta</taxon>
        <taxon>Tracheophyta</taxon>
        <taxon>Spermatophyta</taxon>
        <taxon>Magnoliopsida</taxon>
        <taxon>eudicotyledons</taxon>
        <taxon>Gunneridae</taxon>
        <taxon>Pentapetalae</taxon>
        <taxon>rosids</taxon>
        <taxon>fabids</taxon>
        <taxon>Fabales</taxon>
        <taxon>Fabaceae</taxon>
        <taxon>Papilionoideae</taxon>
        <taxon>50 kb inversion clade</taxon>
        <taxon>dalbergioids sensu lato</taxon>
        <taxon>Dalbergieae</taxon>
        <taxon>Pterocarpus clade</taxon>
        <taxon>Arachis</taxon>
    </lineage>
</organism>
<dbReference type="Proteomes" id="UP000515211">
    <property type="component" value="Chromosome 7"/>
</dbReference>